<protein>
    <submittedName>
        <fullName evidence="2">9792_t:CDS:1</fullName>
    </submittedName>
</protein>
<organism evidence="2 3">
    <name type="scientific">Gigaspora margarita</name>
    <dbReference type="NCBI Taxonomy" id="4874"/>
    <lineage>
        <taxon>Eukaryota</taxon>
        <taxon>Fungi</taxon>
        <taxon>Fungi incertae sedis</taxon>
        <taxon>Mucoromycota</taxon>
        <taxon>Glomeromycotina</taxon>
        <taxon>Glomeromycetes</taxon>
        <taxon>Diversisporales</taxon>
        <taxon>Gigasporaceae</taxon>
        <taxon>Gigaspora</taxon>
    </lineage>
</organism>
<proteinExistence type="predicted"/>
<accession>A0ABN7VGI6</accession>
<dbReference type="PROSITE" id="PS50011">
    <property type="entry name" value="PROTEIN_KINASE_DOM"/>
    <property type="match status" value="1"/>
</dbReference>
<sequence length="207" mass="24518">MRCHKDYNAQQYNFCENFRSSGNEIIDNWFADLNETNHFIEFIPYEKFSNITYLAEGGFSKVYKATCANGIINDLNCCERQIFSVFGNKTVVLKSLKHSESISHDFLNELKNYLRCSERWDSNYIHKYYGITRHPETKNYMIVMDFAQNGDLHNYISKYTHTLCWDKKLYILKDIVFGLSEIHSKQIIHRDLHTGNILVNFNYSDPF</sequence>
<dbReference type="InterPro" id="IPR001245">
    <property type="entry name" value="Ser-Thr/Tyr_kinase_cat_dom"/>
</dbReference>
<comment type="caution">
    <text evidence="2">The sequence shown here is derived from an EMBL/GenBank/DDBJ whole genome shotgun (WGS) entry which is preliminary data.</text>
</comment>
<dbReference type="InterPro" id="IPR050167">
    <property type="entry name" value="Ser_Thr_protein_kinase"/>
</dbReference>
<dbReference type="Gene3D" id="1.10.510.10">
    <property type="entry name" value="Transferase(Phosphotransferase) domain 1"/>
    <property type="match status" value="1"/>
</dbReference>
<keyword evidence="3" id="KW-1185">Reference proteome</keyword>
<dbReference type="Proteomes" id="UP000789901">
    <property type="component" value="Unassembled WGS sequence"/>
</dbReference>
<dbReference type="SMART" id="SM00220">
    <property type="entry name" value="S_TKc"/>
    <property type="match status" value="1"/>
</dbReference>
<dbReference type="Pfam" id="PF07714">
    <property type="entry name" value="PK_Tyr_Ser-Thr"/>
    <property type="match status" value="1"/>
</dbReference>
<dbReference type="PANTHER" id="PTHR23257">
    <property type="entry name" value="SERINE-THREONINE PROTEIN KINASE"/>
    <property type="match status" value="1"/>
</dbReference>
<name>A0ABN7VGI6_GIGMA</name>
<dbReference type="InterPro" id="IPR011009">
    <property type="entry name" value="Kinase-like_dom_sf"/>
</dbReference>
<dbReference type="CDD" id="cd00180">
    <property type="entry name" value="PKc"/>
    <property type="match status" value="1"/>
</dbReference>
<dbReference type="EMBL" id="CAJVQB010014766">
    <property type="protein sequence ID" value="CAG8770530.1"/>
    <property type="molecule type" value="Genomic_DNA"/>
</dbReference>
<reference evidence="2 3" key="1">
    <citation type="submission" date="2021-06" db="EMBL/GenBank/DDBJ databases">
        <authorList>
            <person name="Kallberg Y."/>
            <person name="Tangrot J."/>
            <person name="Rosling A."/>
        </authorList>
    </citation>
    <scope>NUCLEOTIDE SEQUENCE [LARGE SCALE GENOMIC DNA]</scope>
    <source>
        <strain evidence="2 3">120-4 pot B 10/14</strain>
    </source>
</reference>
<feature type="domain" description="Protein kinase" evidence="1">
    <location>
        <begin position="48"/>
        <end position="207"/>
    </location>
</feature>
<dbReference type="SUPFAM" id="SSF56112">
    <property type="entry name" value="Protein kinase-like (PK-like)"/>
    <property type="match status" value="1"/>
</dbReference>
<evidence type="ECO:0000313" key="2">
    <source>
        <dbReference type="EMBL" id="CAG8770530.1"/>
    </source>
</evidence>
<gene>
    <name evidence="2" type="ORF">GMARGA_LOCUS18474</name>
</gene>
<evidence type="ECO:0000313" key="3">
    <source>
        <dbReference type="Proteomes" id="UP000789901"/>
    </source>
</evidence>
<evidence type="ECO:0000259" key="1">
    <source>
        <dbReference type="PROSITE" id="PS50011"/>
    </source>
</evidence>
<dbReference type="PANTHER" id="PTHR23257:SF963">
    <property type="entry name" value="AT08303P"/>
    <property type="match status" value="1"/>
</dbReference>
<dbReference type="InterPro" id="IPR000719">
    <property type="entry name" value="Prot_kinase_dom"/>
</dbReference>